<dbReference type="Pfam" id="PF03446">
    <property type="entry name" value="NAD_binding_2"/>
    <property type="match status" value="1"/>
</dbReference>
<dbReference type="Gene3D" id="1.10.1040.10">
    <property type="entry name" value="N-(1-d-carboxylethyl)-l-norvaline Dehydrogenase, domain 2"/>
    <property type="match status" value="1"/>
</dbReference>
<dbReference type="SUPFAM" id="SSF51735">
    <property type="entry name" value="NAD(P)-binding Rossmann-fold domains"/>
    <property type="match status" value="1"/>
</dbReference>
<name>A0A1Y2AWM1_9TREE</name>
<evidence type="ECO:0000256" key="3">
    <source>
        <dbReference type="PIRSR" id="PIRSR000103-1"/>
    </source>
</evidence>
<dbReference type="GO" id="GO:0050661">
    <property type="term" value="F:NADP binding"/>
    <property type="evidence" value="ECO:0007669"/>
    <property type="project" value="InterPro"/>
</dbReference>
<dbReference type="InParanoid" id="A0A1Y2AWM1"/>
<dbReference type="InterPro" id="IPR015815">
    <property type="entry name" value="HIBADH-related"/>
</dbReference>
<feature type="active site" evidence="3">
    <location>
        <position position="180"/>
    </location>
</feature>
<dbReference type="InterPro" id="IPR008927">
    <property type="entry name" value="6-PGluconate_DH-like_C_sf"/>
</dbReference>
<sequence>MSEPFRIGYVGLGNMGTHMCNNLGRYASQNQLSPLTIWNRSTDKYASVSEDCKGAHLAHQVSEVPEKSNIIFTCLLNDAAALDVYGQMLKVVKAKTIFVDQSSLNPKTSRKLREDAEKVGATYLSCPVFGPPAVAKAAQLVLVVSGAEEGRDRVKPLLVPAVGKSIIDVGEDVGKGASLKLLGNTCILGTIELLSEAYALADSIDFDPAVFQNFIQQWFPAPAWKNYGTKISKGTFSGTNGFRIDGGLKDANHILSLGQDMGHPCPVPTIERAVKNLNRAKEIGGPGMDWSSLAIAQRESVGLEPFRPGSDQGK</sequence>
<proteinExistence type="inferred from homology"/>
<dbReference type="Proteomes" id="UP000193986">
    <property type="component" value="Unassembled WGS sequence"/>
</dbReference>
<evidence type="ECO:0000313" key="5">
    <source>
        <dbReference type="EMBL" id="ORY26971.1"/>
    </source>
</evidence>
<dbReference type="PANTHER" id="PTHR43580:SF8">
    <property type="entry name" value="6-PHOSPHOGLUCONATE DEHYDROGENASE NADP-BINDING DOMAIN-CONTAINING PROTEIN-RELATED"/>
    <property type="match status" value="1"/>
</dbReference>
<dbReference type="PANTHER" id="PTHR43580">
    <property type="entry name" value="OXIDOREDUCTASE GLYR1-RELATED"/>
    <property type="match status" value="1"/>
</dbReference>
<evidence type="ECO:0000259" key="4">
    <source>
        <dbReference type="Pfam" id="PF03446"/>
    </source>
</evidence>
<dbReference type="OrthoDB" id="435038at2759"/>
<dbReference type="SUPFAM" id="SSF48179">
    <property type="entry name" value="6-phosphogluconate dehydrogenase C-terminal domain-like"/>
    <property type="match status" value="1"/>
</dbReference>
<gene>
    <name evidence="5" type="ORF">BCR39DRAFT_539613</name>
</gene>
<evidence type="ECO:0000313" key="6">
    <source>
        <dbReference type="Proteomes" id="UP000193986"/>
    </source>
</evidence>
<keyword evidence="2" id="KW-0560">Oxidoreductase</keyword>
<comment type="similarity">
    <text evidence="1">Belongs to the HIBADH-related family. NP60 subfamily.</text>
</comment>
<dbReference type="AlphaFoldDB" id="A0A1Y2AWM1"/>
<comment type="caution">
    <text evidence="5">The sequence shown here is derived from an EMBL/GenBank/DDBJ whole genome shotgun (WGS) entry which is preliminary data.</text>
</comment>
<dbReference type="Gene3D" id="3.40.50.720">
    <property type="entry name" value="NAD(P)-binding Rossmann-like Domain"/>
    <property type="match status" value="1"/>
</dbReference>
<protein>
    <submittedName>
        <fullName evidence="5">NAD binding domain of 6-phosphogluconate dehydrogenase-domain-containing protein</fullName>
    </submittedName>
</protein>
<organism evidence="5 6">
    <name type="scientific">Naematelia encephala</name>
    <dbReference type="NCBI Taxonomy" id="71784"/>
    <lineage>
        <taxon>Eukaryota</taxon>
        <taxon>Fungi</taxon>
        <taxon>Dikarya</taxon>
        <taxon>Basidiomycota</taxon>
        <taxon>Agaricomycotina</taxon>
        <taxon>Tremellomycetes</taxon>
        <taxon>Tremellales</taxon>
        <taxon>Naemateliaceae</taxon>
        <taxon>Naematelia</taxon>
    </lineage>
</organism>
<reference evidence="5 6" key="1">
    <citation type="submission" date="2016-07" db="EMBL/GenBank/DDBJ databases">
        <title>Pervasive Adenine N6-methylation of Active Genes in Fungi.</title>
        <authorList>
            <consortium name="DOE Joint Genome Institute"/>
            <person name="Mondo S.J."/>
            <person name="Dannebaum R.O."/>
            <person name="Kuo R.C."/>
            <person name="Labutti K."/>
            <person name="Haridas S."/>
            <person name="Kuo A."/>
            <person name="Salamov A."/>
            <person name="Ahrendt S.R."/>
            <person name="Lipzen A."/>
            <person name="Sullivan W."/>
            <person name="Andreopoulos W.B."/>
            <person name="Clum A."/>
            <person name="Lindquist E."/>
            <person name="Daum C."/>
            <person name="Ramamoorthy G.K."/>
            <person name="Gryganskyi A."/>
            <person name="Culley D."/>
            <person name="Magnuson J.K."/>
            <person name="James T.Y."/>
            <person name="O'Malley M.A."/>
            <person name="Stajich J.E."/>
            <person name="Spatafora J.W."/>
            <person name="Visel A."/>
            <person name="Grigoriev I.V."/>
        </authorList>
    </citation>
    <scope>NUCLEOTIDE SEQUENCE [LARGE SCALE GENOMIC DNA]</scope>
    <source>
        <strain evidence="5 6">68-887.2</strain>
    </source>
</reference>
<dbReference type="PIRSF" id="PIRSF000103">
    <property type="entry name" value="HIBADH"/>
    <property type="match status" value="1"/>
</dbReference>
<evidence type="ECO:0000256" key="2">
    <source>
        <dbReference type="ARBA" id="ARBA00023002"/>
    </source>
</evidence>
<dbReference type="InterPro" id="IPR006115">
    <property type="entry name" value="6PGDH_NADP-bd"/>
</dbReference>
<evidence type="ECO:0000256" key="1">
    <source>
        <dbReference type="ARBA" id="ARBA00007598"/>
    </source>
</evidence>
<dbReference type="GO" id="GO:0016491">
    <property type="term" value="F:oxidoreductase activity"/>
    <property type="evidence" value="ECO:0007669"/>
    <property type="project" value="UniProtKB-KW"/>
</dbReference>
<dbReference type="STRING" id="71784.A0A1Y2AWM1"/>
<dbReference type="EMBL" id="MCFC01000042">
    <property type="protein sequence ID" value="ORY26971.1"/>
    <property type="molecule type" value="Genomic_DNA"/>
</dbReference>
<feature type="domain" description="6-phosphogluconate dehydrogenase NADP-binding" evidence="4">
    <location>
        <begin position="6"/>
        <end position="166"/>
    </location>
</feature>
<dbReference type="InterPro" id="IPR036291">
    <property type="entry name" value="NAD(P)-bd_dom_sf"/>
</dbReference>
<dbReference type="InterPro" id="IPR051265">
    <property type="entry name" value="HIBADH-related_NP60_sf"/>
</dbReference>
<keyword evidence="6" id="KW-1185">Reference proteome</keyword>
<accession>A0A1Y2AWM1</accession>
<dbReference type="InterPro" id="IPR013328">
    <property type="entry name" value="6PGD_dom2"/>
</dbReference>